<reference evidence="3" key="2">
    <citation type="submission" date="2022-10" db="EMBL/GenBank/DDBJ databases">
        <authorList>
            <consortium name="ENA_rothamsted_submissions"/>
            <consortium name="culmorum"/>
            <person name="King R."/>
        </authorList>
    </citation>
    <scope>NUCLEOTIDE SEQUENCE</scope>
</reference>
<dbReference type="EMBL" id="OU893332">
    <property type="protein sequence ID" value="CAG9781889.1"/>
    <property type="molecule type" value="Genomic_DNA"/>
</dbReference>
<dbReference type="PANTHER" id="PTHR12247:SF138">
    <property type="entry name" value="POLYHOMEOTIC DISTAL, ISOFORM A-RELATED"/>
    <property type="match status" value="1"/>
</dbReference>
<evidence type="ECO:0000259" key="2">
    <source>
        <dbReference type="PROSITE" id="PS50105"/>
    </source>
</evidence>
<feature type="compositionally biased region" description="Low complexity" evidence="1">
    <location>
        <begin position="132"/>
        <end position="153"/>
    </location>
</feature>
<gene>
    <name evidence="3" type="ORF">DIATSA_LOCUS199</name>
</gene>
<dbReference type="InterPro" id="IPR001660">
    <property type="entry name" value="SAM"/>
</dbReference>
<feature type="compositionally biased region" description="Polar residues" evidence="1">
    <location>
        <begin position="110"/>
        <end position="131"/>
    </location>
</feature>
<dbReference type="SUPFAM" id="SSF47769">
    <property type="entry name" value="SAM/Pointed domain"/>
    <property type="match status" value="1"/>
</dbReference>
<feature type="region of interest" description="Disordered" evidence="1">
    <location>
        <begin position="78"/>
        <end position="162"/>
    </location>
</feature>
<feature type="region of interest" description="Disordered" evidence="1">
    <location>
        <begin position="1"/>
        <end position="48"/>
    </location>
</feature>
<feature type="compositionally biased region" description="Basic and acidic residues" evidence="1">
    <location>
        <begin position="79"/>
        <end position="95"/>
    </location>
</feature>
<protein>
    <recommendedName>
        <fullName evidence="2">SAM domain-containing protein</fullName>
    </recommendedName>
</protein>
<dbReference type="GO" id="GO:0003682">
    <property type="term" value="F:chromatin binding"/>
    <property type="evidence" value="ECO:0007669"/>
    <property type="project" value="TreeGrafter"/>
</dbReference>
<feature type="compositionally biased region" description="Low complexity" evidence="1">
    <location>
        <begin position="1"/>
        <end position="18"/>
    </location>
</feature>
<dbReference type="SMART" id="SM00454">
    <property type="entry name" value="SAM"/>
    <property type="match status" value="1"/>
</dbReference>
<name>A0A9N9N315_9NEOP</name>
<dbReference type="PROSITE" id="PS50105">
    <property type="entry name" value="SAM_DOMAIN"/>
    <property type="match status" value="1"/>
</dbReference>
<organism evidence="3 4">
    <name type="scientific">Diatraea saccharalis</name>
    <name type="common">sugarcane borer</name>
    <dbReference type="NCBI Taxonomy" id="40085"/>
    <lineage>
        <taxon>Eukaryota</taxon>
        <taxon>Metazoa</taxon>
        <taxon>Ecdysozoa</taxon>
        <taxon>Arthropoda</taxon>
        <taxon>Hexapoda</taxon>
        <taxon>Insecta</taxon>
        <taxon>Pterygota</taxon>
        <taxon>Neoptera</taxon>
        <taxon>Endopterygota</taxon>
        <taxon>Lepidoptera</taxon>
        <taxon>Glossata</taxon>
        <taxon>Ditrysia</taxon>
        <taxon>Pyraloidea</taxon>
        <taxon>Crambidae</taxon>
        <taxon>Crambinae</taxon>
        <taxon>Diatraea</taxon>
    </lineage>
</organism>
<evidence type="ECO:0000313" key="3">
    <source>
        <dbReference type="EMBL" id="CAG9781889.1"/>
    </source>
</evidence>
<dbReference type="AlphaFoldDB" id="A0A9N9N315"/>
<proteinExistence type="predicted"/>
<dbReference type="CDD" id="cd09577">
    <property type="entry name" value="SAM_Ph1_2_3"/>
    <property type="match status" value="1"/>
</dbReference>
<feature type="domain" description="SAM" evidence="2">
    <location>
        <begin position="166"/>
        <end position="230"/>
    </location>
</feature>
<dbReference type="InterPro" id="IPR013761">
    <property type="entry name" value="SAM/pointed_sf"/>
</dbReference>
<dbReference type="Proteomes" id="UP001153714">
    <property type="component" value="Chromosome 1"/>
</dbReference>
<sequence length="239" mass="25495">MASSTSSSATITPSITAPVTTGGNTSMFKGPQCAPRHMSQQTAHDKGLPKAMVKPNILTHVIEGYVIQEAGEPFAVNRPLREWGTTDKDQDKENKLPSSDDPPRKKQKLSDTSSALSRISSSHESGETQGSAKTEAAAAATAASSEPADTATTPDDHPKIPNANKWTVAEVCDFIRSIPGCAGYADEFLMQEVDGEALLLIRPEHLVMALSMKLGPALKIVACIDSLRPESEQTTQDHD</sequence>
<dbReference type="GO" id="GO:0045892">
    <property type="term" value="P:negative regulation of DNA-templated transcription"/>
    <property type="evidence" value="ECO:0007669"/>
    <property type="project" value="TreeGrafter"/>
</dbReference>
<dbReference type="OrthoDB" id="2390104at2759"/>
<dbReference type="GO" id="GO:0042393">
    <property type="term" value="F:histone binding"/>
    <property type="evidence" value="ECO:0007669"/>
    <property type="project" value="TreeGrafter"/>
</dbReference>
<evidence type="ECO:0000256" key="1">
    <source>
        <dbReference type="SAM" id="MobiDB-lite"/>
    </source>
</evidence>
<dbReference type="InterPro" id="IPR050548">
    <property type="entry name" value="PcG_chromatin_remod_factors"/>
</dbReference>
<keyword evidence="4" id="KW-1185">Reference proteome</keyword>
<dbReference type="Gene3D" id="1.10.150.50">
    <property type="entry name" value="Transcription Factor, Ets-1"/>
    <property type="match status" value="1"/>
</dbReference>
<dbReference type="GO" id="GO:0035102">
    <property type="term" value="C:PRC1 complex"/>
    <property type="evidence" value="ECO:0007669"/>
    <property type="project" value="TreeGrafter"/>
</dbReference>
<reference evidence="3" key="1">
    <citation type="submission" date="2021-12" db="EMBL/GenBank/DDBJ databases">
        <authorList>
            <person name="King R."/>
        </authorList>
    </citation>
    <scope>NUCLEOTIDE SEQUENCE</scope>
</reference>
<evidence type="ECO:0000313" key="4">
    <source>
        <dbReference type="Proteomes" id="UP001153714"/>
    </source>
</evidence>
<dbReference type="Pfam" id="PF00536">
    <property type="entry name" value="SAM_1"/>
    <property type="match status" value="1"/>
</dbReference>
<accession>A0A9N9N315</accession>
<dbReference type="PANTHER" id="PTHR12247">
    <property type="entry name" value="POLYCOMB GROUP PROTEIN"/>
    <property type="match status" value="1"/>
</dbReference>